<reference evidence="2" key="1">
    <citation type="submission" date="2023-03" db="EMBL/GenBank/DDBJ databases">
        <title>Electrophorus voltai genome.</title>
        <authorList>
            <person name="Bian C."/>
        </authorList>
    </citation>
    <scope>NUCLEOTIDE SEQUENCE</scope>
    <source>
        <strain evidence="2">CB-2022</strain>
        <tissue evidence="2">Muscle</tissue>
    </source>
</reference>
<dbReference type="Pfam" id="PF00041">
    <property type="entry name" value="fn3"/>
    <property type="match status" value="1"/>
</dbReference>
<accession>A0AAD8Z254</accession>
<dbReference type="Gene3D" id="6.10.250.2590">
    <property type="match status" value="1"/>
</dbReference>
<dbReference type="PANTHER" id="PTHR47135">
    <property type="entry name" value="FIBRONECTIN TYPE III DOMAIN-CONTAINING PROTEIN 7"/>
    <property type="match status" value="1"/>
</dbReference>
<dbReference type="InterPro" id="IPR036116">
    <property type="entry name" value="FN3_sf"/>
</dbReference>
<comment type="caution">
    <text evidence="2">The sequence shown here is derived from an EMBL/GenBank/DDBJ whole genome shotgun (WGS) entry which is preliminary data.</text>
</comment>
<dbReference type="Gene3D" id="2.60.40.10">
    <property type="entry name" value="Immunoglobulins"/>
    <property type="match status" value="4"/>
</dbReference>
<dbReference type="InterPro" id="IPR013783">
    <property type="entry name" value="Ig-like_fold"/>
</dbReference>
<dbReference type="InterPro" id="IPR003961">
    <property type="entry name" value="FN3_dom"/>
</dbReference>
<feature type="non-terminal residue" evidence="2">
    <location>
        <position position="1"/>
    </location>
</feature>
<organism evidence="2 3">
    <name type="scientific">Electrophorus voltai</name>
    <dbReference type="NCBI Taxonomy" id="2609070"/>
    <lineage>
        <taxon>Eukaryota</taxon>
        <taxon>Metazoa</taxon>
        <taxon>Chordata</taxon>
        <taxon>Craniata</taxon>
        <taxon>Vertebrata</taxon>
        <taxon>Euteleostomi</taxon>
        <taxon>Actinopterygii</taxon>
        <taxon>Neopterygii</taxon>
        <taxon>Teleostei</taxon>
        <taxon>Ostariophysi</taxon>
        <taxon>Gymnotiformes</taxon>
        <taxon>Gymnotoidei</taxon>
        <taxon>Gymnotidae</taxon>
        <taxon>Electrophorus</taxon>
    </lineage>
</organism>
<gene>
    <name evidence="2" type="ORF">P4O66_014813</name>
</gene>
<dbReference type="SMART" id="SM00060">
    <property type="entry name" value="FN3"/>
    <property type="match status" value="6"/>
</dbReference>
<dbReference type="EMBL" id="JAROKS010000021">
    <property type="protein sequence ID" value="KAK1790979.1"/>
    <property type="molecule type" value="Genomic_DNA"/>
</dbReference>
<dbReference type="SUPFAM" id="SSF49265">
    <property type="entry name" value="Fibronectin type III"/>
    <property type="match status" value="5"/>
</dbReference>
<keyword evidence="3" id="KW-1185">Reference proteome</keyword>
<evidence type="ECO:0000259" key="1">
    <source>
        <dbReference type="PROSITE" id="PS50853"/>
    </source>
</evidence>
<proteinExistence type="predicted"/>
<dbReference type="Proteomes" id="UP001239994">
    <property type="component" value="Unassembled WGS sequence"/>
</dbReference>
<dbReference type="PANTHER" id="PTHR47135:SF1">
    <property type="entry name" value="FIBRONECTIN TYPE III DOMAIN-CONTAINING PROTEIN 7"/>
    <property type="match status" value="1"/>
</dbReference>
<dbReference type="PROSITE" id="PS50853">
    <property type="entry name" value="FN3"/>
    <property type="match status" value="2"/>
</dbReference>
<evidence type="ECO:0000313" key="2">
    <source>
        <dbReference type="EMBL" id="KAK1790979.1"/>
    </source>
</evidence>
<feature type="domain" description="Fibronectin type-III" evidence="1">
    <location>
        <begin position="527"/>
        <end position="611"/>
    </location>
</feature>
<dbReference type="AlphaFoldDB" id="A0AAD8Z254"/>
<name>A0AAD8Z254_9TELE</name>
<feature type="domain" description="Fibronectin type-III" evidence="1">
    <location>
        <begin position="178"/>
        <end position="267"/>
    </location>
</feature>
<dbReference type="CDD" id="cd00063">
    <property type="entry name" value="FN3"/>
    <property type="match status" value="2"/>
</dbReference>
<protein>
    <recommendedName>
        <fullName evidence="1">Fibronectin type-III domain-containing protein</fullName>
    </recommendedName>
</protein>
<evidence type="ECO:0000313" key="3">
    <source>
        <dbReference type="Proteomes" id="UP001239994"/>
    </source>
</evidence>
<sequence length="780" mass="83854">MFVYCSFTASVFTLTSKSVTMRWSRLTVASSFKITATPKNLHTQPVFAQFSGNTVIGSVSSLSPNTWYTMRVEAMDNTGNVLSSAEKDALTAPDIPDITQTYSKRSDSITVEFRNVSGATSYILRAENDAGFFSETVVQNSPGTVQNLSSYTDYKLSVMSVNSGGRSQPSYLVSAKTVVLGPELHSVSPSNDTIEVSWVPVDHAVLYTLCIIMVGSNDVLKFNTSQTNMTFNNLQSGATYSIKATAWDASGIPGDDVTIYQITRPPTPVGVQVFLDPMRLMGNGLAVTWQLVKGADLYYAWSSTGQNCSAATELMCIISPVICSQKHLVNVTAENKAGPSNPSDSQALVTCTYPCSPESVNMTEHAVENCSVTWTPVAWADYYLTYIKRDDGAEILCNTTSTTCYFSCPCSSNFLISVFANNQNGPSPPGLTLNYTTVPCCPESVSLALISVDTLEITWSAVKGAELYETRAETGTSTVHCSDTMPLCVLSDLTCNSLYSVVIRPCSEISGCNYSCSAHTQETAPCMPEVLSLTQVNSSSIHVLWSAANRYANYTAVATGNAGTLSCRSSNTSCDITSLPCGATYQVSVYATNAMGRSLPSYSVALETGPCCPASLNVEQVTQAMSRVTWSSSVGAQSFIASLTSSRGQARCHTMDMHCLMGCITCGTNYSVSLEAISSTGHKSECSYYGFSSSACCPANVRLYRTVNSTLRIYWRASGHHYNYSADIYGSRNNYTCSPALGCNFCNISDIQCGDLYTVVVAPVTSSGSKVAFCPKRLYS</sequence>